<sequence>MQTVRTPVLEIAYLESGPPDGPPVILLHGWPSDVHDYDGVAPPLAAAGFRVLVPWLRGFGPTQFLHPATPRSGQQAALGADVRDFMDALSIPRATLVGYDWGGRAACVVAALWPERVAGLVAITGYGIQDIAAASRPAAAEQEFRYWYQWYFHTRRGRAGLDANRGAIARLLWQLWSPNWRFDEVMFQATAASFDNPDFVDVTIHSYRHRYGNAPGDPAHDALEASLAGQPAIAAPTIVLHGEADGVGPPATSITRDRLFARLLERKLIPRAGHFLSRENPADVVAAVVRLAKVPG</sequence>
<feature type="domain" description="AB hydrolase-1" evidence="1">
    <location>
        <begin position="22"/>
        <end position="280"/>
    </location>
</feature>
<dbReference type="SUPFAM" id="SSF53474">
    <property type="entry name" value="alpha/beta-Hydrolases"/>
    <property type="match status" value="1"/>
</dbReference>
<evidence type="ECO:0000259" key="1">
    <source>
        <dbReference type="Pfam" id="PF00561"/>
    </source>
</evidence>
<dbReference type="GO" id="GO:0016020">
    <property type="term" value="C:membrane"/>
    <property type="evidence" value="ECO:0007669"/>
    <property type="project" value="TreeGrafter"/>
</dbReference>
<evidence type="ECO:0000313" key="2">
    <source>
        <dbReference type="EMBL" id="PPQ36305.1"/>
    </source>
</evidence>
<dbReference type="OrthoDB" id="9780765at2"/>
<dbReference type="InterPro" id="IPR000073">
    <property type="entry name" value="AB_hydrolase_1"/>
</dbReference>
<dbReference type="PRINTS" id="PR00412">
    <property type="entry name" value="EPOXHYDRLASE"/>
</dbReference>
<dbReference type="EMBL" id="NHRY01000059">
    <property type="protein sequence ID" value="PPQ36305.1"/>
    <property type="molecule type" value="Genomic_DNA"/>
</dbReference>
<dbReference type="GO" id="GO:0016787">
    <property type="term" value="F:hydrolase activity"/>
    <property type="evidence" value="ECO:0007669"/>
    <property type="project" value="UniProtKB-KW"/>
</dbReference>
<dbReference type="PANTHER" id="PTHR43798">
    <property type="entry name" value="MONOACYLGLYCEROL LIPASE"/>
    <property type="match status" value="1"/>
</dbReference>
<dbReference type="Gene3D" id="3.40.50.1820">
    <property type="entry name" value="alpha/beta hydrolase"/>
    <property type="match status" value="1"/>
</dbReference>
<dbReference type="InterPro" id="IPR000639">
    <property type="entry name" value="Epox_hydrolase-like"/>
</dbReference>
<comment type="caution">
    <text evidence="2">The sequence shown here is derived from an EMBL/GenBank/DDBJ whole genome shotgun (WGS) entry which is preliminary data.</text>
</comment>
<dbReference type="Proteomes" id="UP000239724">
    <property type="component" value="Unassembled WGS sequence"/>
</dbReference>
<organism evidence="2 3">
    <name type="scientific">Rhodopila globiformis</name>
    <name type="common">Rhodopseudomonas globiformis</name>
    <dbReference type="NCBI Taxonomy" id="1071"/>
    <lineage>
        <taxon>Bacteria</taxon>
        <taxon>Pseudomonadati</taxon>
        <taxon>Pseudomonadota</taxon>
        <taxon>Alphaproteobacteria</taxon>
        <taxon>Acetobacterales</taxon>
        <taxon>Acetobacteraceae</taxon>
        <taxon>Rhodopila</taxon>
    </lineage>
</organism>
<protein>
    <submittedName>
        <fullName evidence="2">Alpha/beta hydrolase</fullName>
    </submittedName>
</protein>
<dbReference type="InterPro" id="IPR029058">
    <property type="entry name" value="AB_hydrolase_fold"/>
</dbReference>
<accession>A0A2S6NLJ3</accession>
<dbReference type="InterPro" id="IPR050266">
    <property type="entry name" value="AB_hydrolase_sf"/>
</dbReference>
<proteinExistence type="predicted"/>
<keyword evidence="3" id="KW-1185">Reference proteome</keyword>
<name>A0A2S6NLJ3_RHOGL</name>
<evidence type="ECO:0000313" key="3">
    <source>
        <dbReference type="Proteomes" id="UP000239724"/>
    </source>
</evidence>
<keyword evidence="2" id="KW-0378">Hydrolase</keyword>
<dbReference type="Pfam" id="PF00561">
    <property type="entry name" value="Abhydrolase_1"/>
    <property type="match status" value="1"/>
</dbReference>
<dbReference type="PANTHER" id="PTHR43798:SF33">
    <property type="entry name" value="HYDROLASE, PUTATIVE (AFU_ORTHOLOGUE AFUA_2G14860)-RELATED"/>
    <property type="match status" value="1"/>
</dbReference>
<dbReference type="PRINTS" id="PR00111">
    <property type="entry name" value="ABHYDROLASE"/>
</dbReference>
<gene>
    <name evidence="2" type="ORF">CCS01_05280</name>
</gene>
<reference evidence="2 3" key="1">
    <citation type="journal article" date="2018" name="Arch. Microbiol.">
        <title>New insights into the metabolic potential of the phototrophic purple bacterium Rhodopila globiformis DSM 161(T) from its draft genome sequence and evidence for a vanadium-dependent nitrogenase.</title>
        <authorList>
            <person name="Imhoff J.F."/>
            <person name="Rahn T."/>
            <person name="Kunzel S."/>
            <person name="Neulinger S.C."/>
        </authorList>
    </citation>
    <scope>NUCLEOTIDE SEQUENCE [LARGE SCALE GENOMIC DNA]</scope>
    <source>
        <strain evidence="2 3">DSM 161</strain>
    </source>
</reference>
<dbReference type="AlphaFoldDB" id="A0A2S6NLJ3"/>
<dbReference type="RefSeq" id="WP_104517800.1">
    <property type="nucleotide sequence ID" value="NZ_NHRY01000059.1"/>
</dbReference>